<accession>A0AAV3UGX0</accession>
<dbReference type="InterPro" id="IPR029050">
    <property type="entry name" value="Immunoprotect_excell_Ig-like"/>
</dbReference>
<sequence>MGNSLEVAVTKGDVSDSYKHNGTTTESGDGKTFVLATFEAKNSAESSQSLPEGTTASIQADNKQYDVAEPAAKQWQQFVSSSVKSGGSASTTVAFEVPKETVSSLGVAVQLTYTDSGAKQIIQWNME</sequence>
<dbReference type="InterPro" id="IPR029051">
    <property type="entry name" value="DUF4352"/>
</dbReference>
<dbReference type="Proteomes" id="UP001501729">
    <property type="component" value="Unassembled WGS sequence"/>
</dbReference>
<proteinExistence type="predicted"/>
<name>A0AAV3UGX0_9EURY</name>
<gene>
    <name evidence="4" type="ORF">GCM10025751_21940</name>
</gene>
<evidence type="ECO:0000313" key="4">
    <source>
        <dbReference type="EMBL" id="GAA5049278.1"/>
    </source>
</evidence>
<dbReference type="AlphaFoldDB" id="A0AAV3UGX0"/>
<comment type="caution">
    <text evidence="4">The sequence shown here is derived from an EMBL/GenBank/DDBJ whole genome shotgun (WGS) entry which is preliminary data.</text>
</comment>
<evidence type="ECO:0000259" key="3">
    <source>
        <dbReference type="Pfam" id="PF11611"/>
    </source>
</evidence>
<keyword evidence="1" id="KW-0732">Signal</keyword>
<reference evidence="4 5" key="1">
    <citation type="journal article" date="2019" name="Int. J. Syst. Evol. Microbiol.">
        <title>The Global Catalogue of Microorganisms (GCM) 10K type strain sequencing project: providing services to taxonomists for standard genome sequencing and annotation.</title>
        <authorList>
            <consortium name="The Broad Institute Genomics Platform"/>
            <consortium name="The Broad Institute Genome Sequencing Center for Infectious Disease"/>
            <person name="Wu L."/>
            <person name="Ma J."/>
        </authorList>
    </citation>
    <scope>NUCLEOTIDE SEQUENCE [LARGE SCALE GENOMIC DNA]</scope>
    <source>
        <strain evidence="4 5">JCM 17504</strain>
    </source>
</reference>
<feature type="region of interest" description="Disordered" evidence="2">
    <location>
        <begin position="1"/>
        <end position="29"/>
    </location>
</feature>
<keyword evidence="5" id="KW-1185">Reference proteome</keyword>
<dbReference type="EMBL" id="BAABKX010000004">
    <property type="protein sequence ID" value="GAA5049278.1"/>
    <property type="molecule type" value="Genomic_DNA"/>
</dbReference>
<protein>
    <recommendedName>
        <fullName evidence="3">DUF4352 domain-containing protein</fullName>
    </recommendedName>
</protein>
<evidence type="ECO:0000313" key="5">
    <source>
        <dbReference type="Proteomes" id="UP001501729"/>
    </source>
</evidence>
<dbReference type="Pfam" id="PF11611">
    <property type="entry name" value="DUF4352"/>
    <property type="match status" value="1"/>
</dbReference>
<feature type="compositionally biased region" description="Polar residues" evidence="2">
    <location>
        <begin position="43"/>
        <end position="62"/>
    </location>
</feature>
<dbReference type="Gene3D" id="2.60.40.1240">
    <property type="match status" value="1"/>
</dbReference>
<organism evidence="4 5">
    <name type="scientific">Haladaptatus pallidirubidus</name>
    <dbReference type="NCBI Taxonomy" id="1008152"/>
    <lineage>
        <taxon>Archaea</taxon>
        <taxon>Methanobacteriati</taxon>
        <taxon>Methanobacteriota</taxon>
        <taxon>Stenosarchaea group</taxon>
        <taxon>Halobacteria</taxon>
        <taxon>Halobacteriales</taxon>
        <taxon>Haladaptataceae</taxon>
        <taxon>Haladaptatus</taxon>
    </lineage>
</organism>
<evidence type="ECO:0000256" key="1">
    <source>
        <dbReference type="ARBA" id="ARBA00022729"/>
    </source>
</evidence>
<feature type="region of interest" description="Disordered" evidence="2">
    <location>
        <begin position="42"/>
        <end position="62"/>
    </location>
</feature>
<feature type="domain" description="DUF4352" evidence="3">
    <location>
        <begin position="8"/>
        <end position="103"/>
    </location>
</feature>
<evidence type="ECO:0000256" key="2">
    <source>
        <dbReference type="SAM" id="MobiDB-lite"/>
    </source>
</evidence>